<protein>
    <submittedName>
        <fullName evidence="2">DUF1990 domain-containing protein</fullName>
    </submittedName>
</protein>
<dbReference type="PANTHER" id="PTHR34202:SF1">
    <property type="entry name" value="UPF0548 PROTEIN"/>
    <property type="match status" value="1"/>
</dbReference>
<dbReference type="AlphaFoldDB" id="A0A8F9TVS9"/>
<sequence length="196" mass="21564">MWSLSQPAETKVSALLARQQGAALSYAQIGASATPATPAGFNLDHNRIGLGRGAAAYAAARAAVARWEMFPRPWTRIAPANAPIEAGTVVAMQAHALGLWWLNACRIVYVVDEAAPVRRWGFAYGTLPAHVERGEERFTVEWRDDDSVWYDLRAFSQPRYWAARVAKPLARRLQRKFVRDSQAAMVAAVARETGSA</sequence>
<dbReference type="KEGG" id="ole:K0B96_05090"/>
<evidence type="ECO:0000313" key="2">
    <source>
        <dbReference type="EMBL" id="QYM79995.1"/>
    </source>
</evidence>
<dbReference type="EMBL" id="CP080507">
    <property type="protein sequence ID" value="QYM79995.1"/>
    <property type="molecule type" value="Genomic_DNA"/>
</dbReference>
<reference evidence="2" key="1">
    <citation type="submission" date="2021-08" db="EMBL/GenBank/DDBJ databases">
        <title>Genome of a novel bacterium of the phylum Verrucomicrobia, Oleiharenicola sp. KSB-15.</title>
        <authorList>
            <person name="Chung J.-H."/>
            <person name="Ahn J.-H."/>
            <person name="Yoon Y."/>
            <person name="Kim D.-Y."/>
            <person name="An S.-H."/>
            <person name="Park I."/>
            <person name="Yeon J."/>
        </authorList>
    </citation>
    <scope>NUCLEOTIDE SEQUENCE</scope>
    <source>
        <strain evidence="2">KSB-15</strain>
    </source>
</reference>
<dbReference type="PANTHER" id="PTHR34202">
    <property type="entry name" value="UPF0548 PROTEIN"/>
    <property type="match status" value="1"/>
</dbReference>
<evidence type="ECO:0000313" key="3">
    <source>
        <dbReference type="Proteomes" id="UP000825051"/>
    </source>
</evidence>
<dbReference type="InterPro" id="IPR018960">
    <property type="entry name" value="DUF1990"/>
</dbReference>
<dbReference type="Pfam" id="PF09348">
    <property type="entry name" value="DUF1990"/>
    <property type="match status" value="1"/>
</dbReference>
<gene>
    <name evidence="2" type="ORF">K0B96_05090</name>
</gene>
<evidence type="ECO:0000259" key="1">
    <source>
        <dbReference type="Pfam" id="PF09348"/>
    </source>
</evidence>
<dbReference type="Proteomes" id="UP000825051">
    <property type="component" value="Chromosome"/>
</dbReference>
<dbReference type="RefSeq" id="WP_220164531.1">
    <property type="nucleotide sequence ID" value="NZ_CP080507.1"/>
</dbReference>
<organism evidence="2 3">
    <name type="scientific">Horticoccus luteus</name>
    <dbReference type="NCBI Taxonomy" id="2862869"/>
    <lineage>
        <taxon>Bacteria</taxon>
        <taxon>Pseudomonadati</taxon>
        <taxon>Verrucomicrobiota</taxon>
        <taxon>Opitutia</taxon>
        <taxon>Opitutales</taxon>
        <taxon>Opitutaceae</taxon>
        <taxon>Horticoccus</taxon>
    </lineage>
</organism>
<accession>A0A8F9TVS9</accession>
<keyword evidence="3" id="KW-1185">Reference proteome</keyword>
<feature type="domain" description="DUF1990" evidence="1">
    <location>
        <begin position="25"/>
        <end position="182"/>
    </location>
</feature>
<proteinExistence type="predicted"/>
<dbReference type="PIRSF" id="PIRSF010260">
    <property type="entry name" value="UCP010260"/>
    <property type="match status" value="1"/>
</dbReference>
<dbReference type="InterPro" id="IPR014457">
    <property type="entry name" value="UCP010260"/>
</dbReference>
<name>A0A8F9TVS9_9BACT</name>